<proteinExistence type="predicted"/>
<evidence type="ECO:0000313" key="2">
    <source>
        <dbReference type="EMBL" id="MCM2387427.1"/>
    </source>
</evidence>
<name>A0ABT0UFM8_9ACTN</name>
<protein>
    <submittedName>
        <fullName evidence="2">Uncharacterized protein</fullName>
    </submittedName>
</protein>
<gene>
    <name evidence="2" type="ORF">NBG84_03715</name>
</gene>
<accession>A0ABT0UFM8</accession>
<dbReference type="RefSeq" id="WP_250917791.1">
    <property type="nucleotide sequence ID" value="NZ_JAMQAW010000003.1"/>
</dbReference>
<reference evidence="2" key="1">
    <citation type="submission" date="2022-06" db="EMBL/GenBank/DDBJ databases">
        <title>Genome public.</title>
        <authorList>
            <person name="Sun Q."/>
        </authorList>
    </citation>
    <scope>NUCLEOTIDE SEQUENCE</scope>
    <source>
        <strain evidence="2">CWNU-1</strain>
    </source>
</reference>
<feature type="compositionally biased region" description="Basic and acidic residues" evidence="1">
    <location>
        <begin position="92"/>
        <end position="101"/>
    </location>
</feature>
<dbReference type="EMBL" id="JAMQAW010000003">
    <property type="protein sequence ID" value="MCM2387427.1"/>
    <property type="molecule type" value="Genomic_DNA"/>
</dbReference>
<keyword evidence="3" id="KW-1185">Reference proteome</keyword>
<sequence>MTRWVRCFWNEEAVCFYFELDADGYVIRQVELQEPGSKALTAASPAEWQEAQRDGRSAEYESVYGLTAEPPISEWEGHDPQWLSADEFEMPGPRDDHRERALPASGRGWWPKCSPLATAA</sequence>
<evidence type="ECO:0000256" key="1">
    <source>
        <dbReference type="SAM" id="MobiDB-lite"/>
    </source>
</evidence>
<dbReference type="Proteomes" id="UP001431429">
    <property type="component" value="Unassembled WGS sequence"/>
</dbReference>
<comment type="caution">
    <text evidence="2">The sequence shown here is derived from an EMBL/GenBank/DDBJ whole genome shotgun (WGS) entry which is preliminary data.</text>
</comment>
<evidence type="ECO:0000313" key="3">
    <source>
        <dbReference type="Proteomes" id="UP001431429"/>
    </source>
</evidence>
<feature type="region of interest" description="Disordered" evidence="1">
    <location>
        <begin position="84"/>
        <end position="120"/>
    </location>
</feature>
<organism evidence="2 3">
    <name type="scientific">Streptomyces albipurpureus</name>
    <dbReference type="NCBI Taxonomy" id="2897419"/>
    <lineage>
        <taxon>Bacteria</taxon>
        <taxon>Bacillati</taxon>
        <taxon>Actinomycetota</taxon>
        <taxon>Actinomycetes</taxon>
        <taxon>Kitasatosporales</taxon>
        <taxon>Streptomycetaceae</taxon>
        <taxon>Streptomyces</taxon>
    </lineage>
</organism>